<organism evidence="8 9">
    <name type="scientific">Tritonibacter aquimaris</name>
    <dbReference type="NCBI Taxonomy" id="2663379"/>
    <lineage>
        <taxon>Bacteria</taxon>
        <taxon>Pseudomonadati</taxon>
        <taxon>Pseudomonadota</taxon>
        <taxon>Alphaproteobacteria</taxon>
        <taxon>Rhodobacterales</taxon>
        <taxon>Paracoccaceae</taxon>
        <taxon>Tritonibacter</taxon>
    </lineage>
</organism>
<feature type="region of interest" description="Disordered" evidence="5">
    <location>
        <begin position="224"/>
        <end position="265"/>
    </location>
</feature>
<comment type="subcellular location">
    <subcellularLocation>
        <location evidence="1">Membrane</location>
        <topology evidence="1">Multi-pass membrane protein</topology>
    </subcellularLocation>
</comment>
<dbReference type="InterPro" id="IPR050925">
    <property type="entry name" value="Rhomboid_protease_S54"/>
</dbReference>
<name>A0A844AQ16_9RHOB</name>
<evidence type="ECO:0000256" key="2">
    <source>
        <dbReference type="ARBA" id="ARBA00022692"/>
    </source>
</evidence>
<gene>
    <name evidence="8" type="ORF">GG681_09730</name>
</gene>
<dbReference type="Gene3D" id="1.20.1540.10">
    <property type="entry name" value="Rhomboid-like"/>
    <property type="match status" value="1"/>
</dbReference>
<evidence type="ECO:0000256" key="1">
    <source>
        <dbReference type="ARBA" id="ARBA00004141"/>
    </source>
</evidence>
<dbReference type="Proteomes" id="UP000436694">
    <property type="component" value="Unassembled WGS sequence"/>
</dbReference>
<dbReference type="PANTHER" id="PTHR43731:SF26">
    <property type="entry name" value="RHOMBOID-LIKE PROTEIN 10, CHLOROPLASTIC"/>
    <property type="match status" value="1"/>
</dbReference>
<feature type="transmembrane region" description="Helical" evidence="6">
    <location>
        <begin position="12"/>
        <end position="35"/>
    </location>
</feature>
<feature type="transmembrane region" description="Helical" evidence="6">
    <location>
        <begin position="63"/>
        <end position="85"/>
    </location>
</feature>
<protein>
    <submittedName>
        <fullName evidence="8">Rhomboid family intramembrane serine protease</fullName>
    </submittedName>
</protein>
<dbReference type="Pfam" id="PF01694">
    <property type="entry name" value="Rhomboid"/>
    <property type="match status" value="1"/>
</dbReference>
<feature type="transmembrane region" description="Helical" evidence="6">
    <location>
        <begin position="124"/>
        <end position="143"/>
    </location>
</feature>
<evidence type="ECO:0000256" key="3">
    <source>
        <dbReference type="ARBA" id="ARBA00022989"/>
    </source>
</evidence>
<sequence length="265" mass="29228">MFPLRDHTPSQNVPFVTISLIVLNSVIYIYTLQIIDLAEFQTLLLRFGVLPAAWPEDGNFNTLFTYMFMHAGFLHLVGNMMFLWVFGDNLEHQMGPFWYLVFYLSCGVVAAVVHAIALPHSEQPLIGASGAIFGVMGAYFLLYPRAKIDILVILIIIPRIFTISALWLLGGRLALDVFWVLQADTNLSQVAHWAHIGGFAAGLILCLPLWLALGATAFWRSAPTAPPKPASNQGRPRNKTRSGPRGDARAQKKPATSGKSGPWGK</sequence>
<dbReference type="InterPro" id="IPR035952">
    <property type="entry name" value="Rhomboid-like_sf"/>
</dbReference>
<dbReference type="SUPFAM" id="SSF144091">
    <property type="entry name" value="Rhomboid-like"/>
    <property type="match status" value="1"/>
</dbReference>
<dbReference type="GO" id="GO:0016020">
    <property type="term" value="C:membrane"/>
    <property type="evidence" value="ECO:0007669"/>
    <property type="project" value="UniProtKB-SubCell"/>
</dbReference>
<feature type="domain" description="Peptidase S54 rhomboid" evidence="7">
    <location>
        <begin position="60"/>
        <end position="209"/>
    </location>
</feature>
<dbReference type="EMBL" id="WIXK01000004">
    <property type="protein sequence ID" value="MQY42923.1"/>
    <property type="molecule type" value="Genomic_DNA"/>
</dbReference>
<keyword evidence="8" id="KW-0378">Hydrolase</keyword>
<feature type="transmembrane region" description="Helical" evidence="6">
    <location>
        <begin position="190"/>
        <end position="213"/>
    </location>
</feature>
<keyword evidence="9" id="KW-1185">Reference proteome</keyword>
<dbReference type="GO" id="GO:0004252">
    <property type="term" value="F:serine-type endopeptidase activity"/>
    <property type="evidence" value="ECO:0007669"/>
    <property type="project" value="InterPro"/>
</dbReference>
<dbReference type="PANTHER" id="PTHR43731">
    <property type="entry name" value="RHOMBOID PROTEASE"/>
    <property type="match status" value="1"/>
</dbReference>
<keyword evidence="8" id="KW-0645">Protease</keyword>
<comment type="caution">
    <text evidence="8">The sequence shown here is derived from an EMBL/GenBank/DDBJ whole genome shotgun (WGS) entry which is preliminary data.</text>
</comment>
<keyword evidence="3 6" id="KW-1133">Transmembrane helix</keyword>
<feature type="transmembrane region" description="Helical" evidence="6">
    <location>
        <begin position="97"/>
        <end position="118"/>
    </location>
</feature>
<evidence type="ECO:0000259" key="7">
    <source>
        <dbReference type="Pfam" id="PF01694"/>
    </source>
</evidence>
<evidence type="ECO:0000313" key="8">
    <source>
        <dbReference type="EMBL" id="MQY42923.1"/>
    </source>
</evidence>
<dbReference type="InterPro" id="IPR022764">
    <property type="entry name" value="Peptidase_S54_rhomboid_dom"/>
</dbReference>
<evidence type="ECO:0000313" key="9">
    <source>
        <dbReference type="Proteomes" id="UP000436694"/>
    </source>
</evidence>
<dbReference type="AlphaFoldDB" id="A0A844AQ16"/>
<accession>A0A844AQ16</accession>
<evidence type="ECO:0000256" key="5">
    <source>
        <dbReference type="SAM" id="MobiDB-lite"/>
    </source>
</evidence>
<evidence type="ECO:0000256" key="6">
    <source>
        <dbReference type="SAM" id="Phobius"/>
    </source>
</evidence>
<proteinExistence type="predicted"/>
<keyword evidence="2 6" id="KW-0812">Transmembrane</keyword>
<reference evidence="8 9" key="1">
    <citation type="submission" date="2019-10" db="EMBL/GenBank/DDBJ databases">
        <title>Epibacterium sp. nov., isolated from seawater.</title>
        <authorList>
            <person name="Zhang X."/>
            <person name="Li N."/>
        </authorList>
    </citation>
    <scope>NUCLEOTIDE SEQUENCE [LARGE SCALE GENOMIC DNA]</scope>
    <source>
        <strain evidence="8 9">SM1969</strain>
    </source>
</reference>
<keyword evidence="4 6" id="KW-0472">Membrane</keyword>
<dbReference type="GO" id="GO:0006508">
    <property type="term" value="P:proteolysis"/>
    <property type="evidence" value="ECO:0007669"/>
    <property type="project" value="UniProtKB-KW"/>
</dbReference>
<evidence type="ECO:0000256" key="4">
    <source>
        <dbReference type="ARBA" id="ARBA00023136"/>
    </source>
</evidence>
<feature type="transmembrane region" description="Helical" evidence="6">
    <location>
        <begin position="150"/>
        <end position="170"/>
    </location>
</feature>